<evidence type="ECO:0000256" key="1">
    <source>
        <dbReference type="ARBA" id="ARBA00022723"/>
    </source>
</evidence>
<protein>
    <submittedName>
        <fullName evidence="6">Calcium binding protein 1b</fullName>
    </submittedName>
</protein>
<feature type="compositionally biased region" description="Basic and acidic residues" evidence="4">
    <location>
        <begin position="138"/>
        <end position="158"/>
    </location>
</feature>
<evidence type="ECO:0000256" key="3">
    <source>
        <dbReference type="ARBA" id="ARBA00022837"/>
    </source>
</evidence>
<reference evidence="6" key="3">
    <citation type="submission" date="2025-08" db="UniProtKB">
        <authorList>
            <consortium name="Ensembl"/>
        </authorList>
    </citation>
    <scope>IDENTIFICATION</scope>
    <source>
        <strain evidence="6">JP 163 A</strain>
    </source>
</reference>
<dbReference type="OrthoDB" id="26525at2759"/>
<feature type="region of interest" description="Disordered" evidence="4">
    <location>
        <begin position="1"/>
        <end position="69"/>
    </location>
</feature>
<dbReference type="CTD" id="436687"/>
<dbReference type="PANTHER" id="PTHR45917">
    <property type="entry name" value="CALCIUM-BINDING PROTEIN 1-RELATED"/>
    <property type="match status" value="1"/>
</dbReference>
<feature type="domain" description="EF-hand" evidence="5">
    <location>
        <begin position="403"/>
        <end position="434"/>
    </location>
</feature>
<feature type="compositionally biased region" description="Basic and acidic residues" evidence="4">
    <location>
        <begin position="97"/>
        <end position="123"/>
    </location>
</feature>
<reference evidence="6" key="4">
    <citation type="submission" date="2025-09" db="UniProtKB">
        <authorList>
            <consortium name="Ensembl"/>
        </authorList>
    </citation>
    <scope>IDENTIFICATION</scope>
    <source>
        <strain evidence="6">JP 163 A</strain>
    </source>
</reference>
<dbReference type="InterPro" id="IPR002048">
    <property type="entry name" value="EF_hand_dom"/>
</dbReference>
<dbReference type="RefSeq" id="XP_023194221.1">
    <property type="nucleotide sequence ID" value="XM_023338453.1"/>
</dbReference>
<evidence type="ECO:0000313" key="7">
    <source>
        <dbReference type="Proteomes" id="UP000002852"/>
    </source>
</evidence>
<evidence type="ECO:0000259" key="5">
    <source>
        <dbReference type="PROSITE" id="PS50222"/>
    </source>
</evidence>
<dbReference type="FunFam" id="1.10.238.10:FF:000069">
    <property type="entry name" value="calcium-binding protein 1 isoform X1"/>
    <property type="match status" value="1"/>
</dbReference>
<dbReference type="PANTHER" id="PTHR45917:SF1">
    <property type="entry name" value="CALCIUM-BINDING PROTEIN 1"/>
    <property type="match status" value="1"/>
</dbReference>
<dbReference type="GeneID" id="102220640"/>
<keyword evidence="7" id="KW-1185">Reference proteome</keyword>
<evidence type="ECO:0000256" key="4">
    <source>
        <dbReference type="SAM" id="MobiDB-lite"/>
    </source>
</evidence>
<dbReference type="Proteomes" id="UP000002852">
    <property type="component" value="Unassembled WGS sequence"/>
</dbReference>
<dbReference type="SUPFAM" id="SSF47473">
    <property type="entry name" value="EF-hand"/>
    <property type="match status" value="1"/>
</dbReference>
<dbReference type="AlphaFoldDB" id="A0A3B5PZ97"/>
<dbReference type="GeneTree" id="ENSGT00940000158555"/>
<dbReference type="Pfam" id="PF13499">
    <property type="entry name" value="EF-hand_7"/>
    <property type="match status" value="2"/>
</dbReference>
<reference evidence="7" key="2">
    <citation type="journal article" date="2013" name="Nat. Genet.">
        <title>The genome of the platyfish, Xiphophorus maculatus, provides insights into evolutionary adaptation and several complex traits.</title>
        <authorList>
            <person name="Schartl M."/>
            <person name="Walter R.B."/>
            <person name="Shen Y."/>
            <person name="Garcia T."/>
            <person name="Catchen J."/>
            <person name="Amores A."/>
            <person name="Braasch I."/>
            <person name="Chalopin D."/>
            <person name="Volff J.N."/>
            <person name="Lesch K.P."/>
            <person name="Bisazza A."/>
            <person name="Minx P."/>
            <person name="Hillier L."/>
            <person name="Wilson R.K."/>
            <person name="Fuerstenberg S."/>
            <person name="Boore J."/>
            <person name="Searle S."/>
            <person name="Postlethwait J.H."/>
            <person name="Warren W.C."/>
        </authorList>
    </citation>
    <scope>NUCLEOTIDE SEQUENCE [LARGE SCALE GENOMIC DNA]</scope>
    <source>
        <strain evidence="7">JP 163 A</strain>
    </source>
</reference>
<dbReference type="STRING" id="8083.ENSXMAP00000023902"/>
<keyword evidence="1" id="KW-0479">Metal-binding</keyword>
<dbReference type="Ensembl" id="ENSXMAT00000040952.1">
    <property type="protein sequence ID" value="ENSXMAP00000023902.1"/>
    <property type="gene ID" value="ENSXMAG00000014044.2"/>
</dbReference>
<keyword evidence="2" id="KW-0677">Repeat</keyword>
<feature type="domain" description="EF-hand" evidence="5">
    <location>
        <begin position="289"/>
        <end position="324"/>
    </location>
</feature>
<feature type="compositionally biased region" description="Low complexity" evidence="4">
    <location>
        <begin position="1"/>
        <end position="22"/>
    </location>
</feature>
<dbReference type="InterPro" id="IPR018247">
    <property type="entry name" value="EF_Hand_1_Ca_BS"/>
</dbReference>
<feature type="compositionally biased region" description="Basic residues" evidence="4">
    <location>
        <begin position="124"/>
        <end position="137"/>
    </location>
</feature>
<evidence type="ECO:0000256" key="2">
    <source>
        <dbReference type="ARBA" id="ARBA00022737"/>
    </source>
</evidence>
<evidence type="ECO:0000313" key="6">
    <source>
        <dbReference type="Ensembl" id="ENSXMAP00000023902.1"/>
    </source>
</evidence>
<accession>A0A3B5PZ97</accession>
<dbReference type="PROSITE" id="PS50222">
    <property type="entry name" value="EF_HAND_2"/>
    <property type="match status" value="3"/>
</dbReference>
<dbReference type="InParanoid" id="A0A3B5PZ97"/>
<organism evidence="6 7">
    <name type="scientific">Xiphophorus maculatus</name>
    <name type="common">Southern platyfish</name>
    <name type="synonym">Platypoecilus maculatus</name>
    <dbReference type="NCBI Taxonomy" id="8083"/>
    <lineage>
        <taxon>Eukaryota</taxon>
        <taxon>Metazoa</taxon>
        <taxon>Chordata</taxon>
        <taxon>Craniata</taxon>
        <taxon>Vertebrata</taxon>
        <taxon>Euteleostomi</taxon>
        <taxon>Actinopterygii</taxon>
        <taxon>Neopterygii</taxon>
        <taxon>Teleostei</taxon>
        <taxon>Neoteleostei</taxon>
        <taxon>Acanthomorphata</taxon>
        <taxon>Ovalentaria</taxon>
        <taxon>Atherinomorphae</taxon>
        <taxon>Cyprinodontiformes</taxon>
        <taxon>Poeciliidae</taxon>
        <taxon>Poeciliinae</taxon>
        <taxon>Xiphophorus</taxon>
    </lineage>
</organism>
<dbReference type="SMART" id="SM00054">
    <property type="entry name" value="EFh"/>
    <property type="match status" value="3"/>
</dbReference>
<feature type="region of interest" description="Disordered" evidence="4">
    <location>
        <begin position="87"/>
        <end position="210"/>
    </location>
</feature>
<dbReference type="GO" id="GO:0005246">
    <property type="term" value="F:calcium channel regulator activity"/>
    <property type="evidence" value="ECO:0007669"/>
    <property type="project" value="TreeGrafter"/>
</dbReference>
<keyword evidence="3" id="KW-0106">Calcium</keyword>
<reference evidence="7" key="1">
    <citation type="submission" date="2012-01" db="EMBL/GenBank/DDBJ databases">
        <authorList>
            <person name="Walter R."/>
            <person name="Schartl M."/>
            <person name="Warren W."/>
        </authorList>
    </citation>
    <scope>NUCLEOTIDE SEQUENCE [LARGE SCALE GENOMIC DNA]</scope>
    <source>
        <strain evidence="7">JP 163 A</strain>
    </source>
</reference>
<dbReference type="GO" id="GO:0005509">
    <property type="term" value="F:calcium ion binding"/>
    <property type="evidence" value="ECO:0007669"/>
    <property type="project" value="InterPro"/>
</dbReference>
<sequence>MSSSLPKSESTTSLLRSSGLSRRVAHPDHAAAHRVHHRTHHHQLHRPSRTGSSEDAPWSDECETSARRPLCQPRHAESRHLVEHHGVQRSYSHRQPSHLEDDYAQEEDARHRASRHHQQERSKSSRSKPHHYQHHQHHDSPPAERLVHHDDSRQDRRTSPTPSLPKRPDEADFLFEQSERAVTGSTSTLSSDAPVRPASRRKAKRLGSASECDSNLHPIVKSVFGQDKKKNYKAVQSSEEGGSGGGHLEPLVALAQNGANMHNVLGPACIFLRKGFAESRLADRELRPEELDELREAFKEFDKDKDGFIGCKDLGNCMRTMGYMPTEMELIELSQQINMNLGGHVDFEDFVELMGPKLLAETADMIGVKELRDAFKEFDTNGDGQISTAELREAMKKLLGQQVGHRDLEEILRDIDLNGDGHVDFEEFVRMMSR</sequence>
<feature type="compositionally biased region" description="Basic residues" evidence="4">
    <location>
        <begin position="32"/>
        <end position="48"/>
    </location>
</feature>
<dbReference type="PROSITE" id="PS00018">
    <property type="entry name" value="EF_HAND_1"/>
    <property type="match status" value="3"/>
</dbReference>
<dbReference type="GO" id="GO:0005737">
    <property type="term" value="C:cytoplasm"/>
    <property type="evidence" value="ECO:0007669"/>
    <property type="project" value="TreeGrafter"/>
</dbReference>
<feature type="domain" description="EF-hand" evidence="5">
    <location>
        <begin position="366"/>
        <end position="401"/>
    </location>
</feature>
<dbReference type="Gene3D" id="1.10.238.10">
    <property type="entry name" value="EF-hand"/>
    <property type="match status" value="2"/>
</dbReference>
<dbReference type="InterPro" id="IPR011992">
    <property type="entry name" value="EF-hand-dom_pair"/>
</dbReference>
<name>A0A3B5PZ97_XIPMA</name>
<proteinExistence type="predicted"/>
<dbReference type="FunFam" id="1.10.238.10:FF:000037">
    <property type="entry name" value="calcium-binding protein 1 isoform X2"/>
    <property type="match status" value="1"/>
</dbReference>
<dbReference type="InterPro" id="IPR043582">
    <property type="entry name" value="CaBP1/2/4/5"/>
</dbReference>
<dbReference type="CDD" id="cd00051">
    <property type="entry name" value="EFh"/>
    <property type="match status" value="1"/>
</dbReference>
<dbReference type="KEGG" id="xma:102220640"/>